<keyword evidence="2" id="KW-1185">Reference proteome</keyword>
<proteinExistence type="predicted"/>
<dbReference type="EMBL" id="CAUJNA010003282">
    <property type="protein sequence ID" value="CAJ1397895.1"/>
    <property type="molecule type" value="Genomic_DNA"/>
</dbReference>
<sequence length="568" mass="64829">MRKKEEDKVEEASFYSAPTFSAMVEAKQVLDRAVSETDGQDEEQRGLAISGEVADFIERLREVLQRWTRKHVGDLKKQFFRLALGKMEETPFHEAELNGLRAEWFSLLDDPVLAKEQVANQPFFLQAIAQTARRMEDEDWKVLVEGEDKGRRVGFKSAFPRVPLVFRPKLKYRQYDDTELREDNVNYTSAQAHEDTLEKQFQEEEAMGAVEDCFTWCKEDGTVRALRDATHFVKVNSEIVIQDRLEFPGPANSCRLMEASQEDGHRFMLAVAADIAKAHRRFLHHPDDHGLLACRAKLGLVLRLAMQDHLYQLLFADDLKLVAAGEQKYLVIWSAVVAWLMMGTPFKWCKFRGGLELDYVGFYFDYTRFEAGLSEKRTTWLVQWIEGLERDKGRTTPEVRGVPKMVLLALRYINNLLRSGNRMVSSKAAPEAGAEVFRTDAKRGEDFVVLGGWQILEEGEPGLWFLLRISKDELPHFFGESGHASCLSTAAELLATLAALHAFKLVEARGPQCVSITAGTDNLATDFVVKGNSTNKFPLAWVHMQLAFLLFRVDAALDLRWRPREEWS</sequence>
<evidence type="ECO:0000313" key="2">
    <source>
        <dbReference type="Proteomes" id="UP001178507"/>
    </source>
</evidence>
<reference evidence="1" key="1">
    <citation type="submission" date="2023-08" db="EMBL/GenBank/DDBJ databases">
        <authorList>
            <person name="Chen Y."/>
            <person name="Shah S."/>
            <person name="Dougan E. K."/>
            <person name="Thang M."/>
            <person name="Chan C."/>
        </authorList>
    </citation>
    <scope>NUCLEOTIDE SEQUENCE</scope>
</reference>
<gene>
    <name evidence="1" type="ORF">EVOR1521_LOCUS21819</name>
</gene>
<comment type="caution">
    <text evidence="1">The sequence shown here is derived from an EMBL/GenBank/DDBJ whole genome shotgun (WGS) entry which is preliminary data.</text>
</comment>
<dbReference type="Proteomes" id="UP001178507">
    <property type="component" value="Unassembled WGS sequence"/>
</dbReference>
<organism evidence="1 2">
    <name type="scientific">Effrenium voratum</name>
    <dbReference type="NCBI Taxonomy" id="2562239"/>
    <lineage>
        <taxon>Eukaryota</taxon>
        <taxon>Sar</taxon>
        <taxon>Alveolata</taxon>
        <taxon>Dinophyceae</taxon>
        <taxon>Suessiales</taxon>
        <taxon>Symbiodiniaceae</taxon>
        <taxon>Effrenium</taxon>
    </lineage>
</organism>
<evidence type="ECO:0000313" key="1">
    <source>
        <dbReference type="EMBL" id="CAJ1397895.1"/>
    </source>
</evidence>
<dbReference type="AlphaFoldDB" id="A0AA36N418"/>
<accession>A0AA36N418</accession>
<name>A0AA36N418_9DINO</name>
<protein>
    <submittedName>
        <fullName evidence="1">Uncharacterized protein</fullName>
    </submittedName>
</protein>